<evidence type="ECO:0000256" key="6">
    <source>
        <dbReference type="ARBA" id="ARBA00023237"/>
    </source>
</evidence>
<proteinExistence type="inferred from homology"/>
<keyword evidence="3 7" id="KW-1134">Transmembrane beta strand</keyword>
<organism evidence="11 12">
    <name type="scientific">Ahniella affigens</name>
    <dbReference type="NCBI Taxonomy" id="2021234"/>
    <lineage>
        <taxon>Bacteria</taxon>
        <taxon>Pseudomonadati</taxon>
        <taxon>Pseudomonadota</taxon>
        <taxon>Gammaproteobacteria</taxon>
        <taxon>Lysobacterales</taxon>
        <taxon>Rhodanobacteraceae</taxon>
        <taxon>Ahniella</taxon>
    </lineage>
</organism>
<evidence type="ECO:0000313" key="12">
    <source>
        <dbReference type="Proteomes" id="UP000241074"/>
    </source>
</evidence>
<feature type="domain" description="TonB-dependent receptor plug" evidence="10">
    <location>
        <begin position="77"/>
        <end position="178"/>
    </location>
</feature>
<dbReference type="PANTHER" id="PTHR40980:SF3">
    <property type="entry name" value="TONB-DEPENDENT RECEPTOR-LIKE BETA-BARREL DOMAIN-CONTAINING PROTEIN"/>
    <property type="match status" value="1"/>
</dbReference>
<evidence type="ECO:0000256" key="3">
    <source>
        <dbReference type="ARBA" id="ARBA00022452"/>
    </source>
</evidence>
<reference evidence="11 12" key="1">
    <citation type="submission" date="2018-03" db="EMBL/GenBank/DDBJ databases">
        <title>Ahniella affigens gen. nov., sp. nov., a gammaproteobacterium isolated from sandy soil near a stream.</title>
        <authorList>
            <person name="Ko Y."/>
            <person name="Kim J.-H."/>
        </authorList>
    </citation>
    <scope>NUCLEOTIDE SEQUENCE [LARGE SCALE GENOMIC DNA]</scope>
    <source>
        <strain evidence="11 12">D13</strain>
    </source>
</reference>
<dbReference type="CDD" id="cd01347">
    <property type="entry name" value="ligand_gated_channel"/>
    <property type="match status" value="1"/>
</dbReference>
<evidence type="ECO:0000256" key="9">
    <source>
        <dbReference type="SAM" id="SignalP"/>
    </source>
</evidence>
<dbReference type="PANTHER" id="PTHR40980">
    <property type="entry name" value="PLUG DOMAIN-CONTAINING PROTEIN"/>
    <property type="match status" value="1"/>
</dbReference>
<feature type="chain" id="PRO_5015130045" evidence="9">
    <location>
        <begin position="27"/>
        <end position="902"/>
    </location>
</feature>
<evidence type="ECO:0000256" key="5">
    <source>
        <dbReference type="ARBA" id="ARBA00023136"/>
    </source>
</evidence>
<dbReference type="NCBIfam" id="TIGR01782">
    <property type="entry name" value="TonB-Xanth-Caul"/>
    <property type="match status" value="1"/>
</dbReference>
<evidence type="ECO:0000259" key="10">
    <source>
        <dbReference type="Pfam" id="PF07715"/>
    </source>
</evidence>
<gene>
    <name evidence="11" type="ORF">C7S18_14115</name>
</gene>
<feature type="signal peptide" evidence="9">
    <location>
        <begin position="1"/>
        <end position="26"/>
    </location>
</feature>
<dbReference type="InterPro" id="IPR036942">
    <property type="entry name" value="Beta-barrel_TonB_sf"/>
</dbReference>
<dbReference type="Gene3D" id="2.40.170.20">
    <property type="entry name" value="TonB-dependent receptor, beta-barrel domain"/>
    <property type="match status" value="1"/>
</dbReference>
<comment type="subcellular location">
    <subcellularLocation>
        <location evidence="1 7">Cell outer membrane</location>
        <topology evidence="1 7">Multi-pass membrane protein</topology>
    </subcellularLocation>
</comment>
<evidence type="ECO:0000256" key="8">
    <source>
        <dbReference type="SAM" id="MobiDB-lite"/>
    </source>
</evidence>
<dbReference type="EMBL" id="CP027860">
    <property type="protein sequence ID" value="AVP98258.1"/>
    <property type="molecule type" value="Genomic_DNA"/>
</dbReference>
<dbReference type="RefSeq" id="WP_106892178.1">
    <property type="nucleotide sequence ID" value="NZ_CP027860.1"/>
</dbReference>
<protein>
    <submittedName>
        <fullName evidence="11">TonB-dependent receptor</fullName>
    </submittedName>
</protein>
<reference evidence="11 12" key="2">
    <citation type="submission" date="2018-03" db="EMBL/GenBank/DDBJ databases">
        <authorList>
            <person name="Keele B.F."/>
        </authorList>
    </citation>
    <scope>NUCLEOTIDE SEQUENCE [LARGE SCALE GENOMIC DNA]</scope>
    <source>
        <strain evidence="11 12">D13</strain>
    </source>
</reference>
<dbReference type="Gene3D" id="2.170.130.10">
    <property type="entry name" value="TonB-dependent receptor, plug domain"/>
    <property type="match status" value="1"/>
</dbReference>
<dbReference type="PROSITE" id="PS52016">
    <property type="entry name" value="TONB_DEPENDENT_REC_3"/>
    <property type="match status" value="1"/>
</dbReference>
<sequence>MFTAKRNLLSVALVSAIAMMATDARAQADDQSAEKTEEQAKAEAAAKAKAEKDKELSTVEVVGIRSGIERAIDLKYDETSIVEAVSAEDIGKLPDASIAESIARLPGLAAQRVQGRASTIAIRGLAGDFATTLLNGREQASIGDNRGVEFDQYPSELLSSALVYKTPDAGLVGQGLSGTVDLRTVRPLTYSERTFAVNARLEKNSLGELNPGVDDFGNRFSASYIDQFADDTVGLAIGYARLDNPGQAQRWNAWGYPSGTINGQADVRVIGGSESWSTSTDNVRDGLMAVLEYQPNDLYSTVLDVYYSQFDKAETTRALQVGLGWSGATLRPGTAVVQDGVLIGATLDGVRPVLRNDLNEREDSLFAVGWNNKFNFADNWTAEADFSLSSADRDETILETYSGTTGATDTVVYTLDPETGLPTLDFGFDYTDPNIIQLTDPGGWGQDGYIKFPEVKDDLKSVKLAANRSFDAGFVSGLEFGVNFADREKSRNVPEAFLDLLSRPSSASGVLTSPADLSFTGIPGVIGYDVRDAFNSLYRLRGNINGDIANKNWTVNENVDTLFVQMNMETEIGESVFMKGNIGFQHIRTDQDSVGFQVVNDAAGVATEISGGTSYNDTLPSLNLNFTFPHEQVLRLGAAKQMARARLDQLRANSRFAVDQTSRLWSGSGGNPELEPWRATALDISYEKYFGTSGYVSLAAFHKDLETYIYEIPITYDFSGLDDGGRNPISDIGQFTRPANGEGGTIKGTEIAVSIPLDLFTQKLEGFGIVANYSDTSSSIEPNGPGSTQPLPGLSKYVSNLTAYFERYGFSTRVSQRHRSQFLGEIQGFGADRSLVLIRGETLLDFQAGYTFQSGMFKDASVLLQVYNVTDEPYREVFEGALTPKTYNEYGRTYLLGVTYKF</sequence>
<dbReference type="KEGG" id="xba:C7S18_14115"/>
<evidence type="ECO:0000256" key="4">
    <source>
        <dbReference type="ARBA" id="ARBA00022692"/>
    </source>
</evidence>
<accession>A0A2P1PTU1</accession>
<name>A0A2P1PTU1_9GAMM</name>
<dbReference type="Proteomes" id="UP000241074">
    <property type="component" value="Chromosome"/>
</dbReference>
<dbReference type="SUPFAM" id="SSF56935">
    <property type="entry name" value="Porins"/>
    <property type="match status" value="1"/>
</dbReference>
<keyword evidence="12" id="KW-1185">Reference proteome</keyword>
<dbReference type="InterPro" id="IPR037066">
    <property type="entry name" value="Plug_dom_sf"/>
</dbReference>
<evidence type="ECO:0000256" key="2">
    <source>
        <dbReference type="ARBA" id="ARBA00022448"/>
    </source>
</evidence>
<keyword evidence="2 7" id="KW-0813">Transport</keyword>
<dbReference type="InterPro" id="IPR010104">
    <property type="entry name" value="TonB_rcpt_bac"/>
</dbReference>
<dbReference type="InterPro" id="IPR039426">
    <property type="entry name" value="TonB-dep_rcpt-like"/>
</dbReference>
<dbReference type="GO" id="GO:0009279">
    <property type="term" value="C:cell outer membrane"/>
    <property type="evidence" value="ECO:0007669"/>
    <property type="project" value="UniProtKB-SubCell"/>
</dbReference>
<dbReference type="InterPro" id="IPR012910">
    <property type="entry name" value="Plug_dom"/>
</dbReference>
<keyword evidence="5 7" id="KW-0472">Membrane</keyword>
<dbReference type="OrthoDB" id="8727862at2"/>
<keyword evidence="11" id="KW-0675">Receptor</keyword>
<comment type="similarity">
    <text evidence="7">Belongs to the TonB-dependent receptor family.</text>
</comment>
<keyword evidence="6 7" id="KW-0998">Cell outer membrane</keyword>
<evidence type="ECO:0000313" key="11">
    <source>
        <dbReference type="EMBL" id="AVP98258.1"/>
    </source>
</evidence>
<keyword evidence="9" id="KW-0732">Signal</keyword>
<feature type="region of interest" description="Disordered" evidence="8">
    <location>
        <begin position="28"/>
        <end position="49"/>
    </location>
</feature>
<evidence type="ECO:0000256" key="1">
    <source>
        <dbReference type="ARBA" id="ARBA00004571"/>
    </source>
</evidence>
<evidence type="ECO:0000256" key="7">
    <source>
        <dbReference type="PROSITE-ProRule" id="PRU01360"/>
    </source>
</evidence>
<dbReference type="AlphaFoldDB" id="A0A2P1PTU1"/>
<keyword evidence="4 7" id="KW-0812">Transmembrane</keyword>
<dbReference type="Pfam" id="PF07715">
    <property type="entry name" value="Plug"/>
    <property type="match status" value="1"/>
</dbReference>